<keyword evidence="1" id="KW-0732">Signal</keyword>
<dbReference type="KEGG" id="pnd:Pla175_32780"/>
<feature type="chain" id="PRO_5021753764" evidence="1">
    <location>
        <begin position="24"/>
        <end position="77"/>
    </location>
</feature>
<dbReference type="OrthoDB" id="292181at2"/>
<evidence type="ECO:0000313" key="2">
    <source>
        <dbReference type="EMBL" id="QDU89882.1"/>
    </source>
</evidence>
<protein>
    <submittedName>
        <fullName evidence="2">Uncharacterized protein</fullName>
    </submittedName>
</protein>
<sequence length="77" mass="8562" precursor="true">MPKLMLPMAALALVLLMAPTASAITISKNNPHRTANISGINYGSVQWELRQRRSSNGYSRGYAAPARRSSWGFRRGW</sequence>
<evidence type="ECO:0000256" key="1">
    <source>
        <dbReference type="SAM" id="SignalP"/>
    </source>
</evidence>
<dbReference type="EMBL" id="CP036291">
    <property type="protein sequence ID" value="QDU89882.1"/>
    <property type="molecule type" value="Genomic_DNA"/>
</dbReference>
<feature type="signal peptide" evidence="1">
    <location>
        <begin position="1"/>
        <end position="23"/>
    </location>
</feature>
<reference evidence="2 3" key="1">
    <citation type="submission" date="2019-02" db="EMBL/GenBank/DDBJ databases">
        <title>Deep-cultivation of Planctomycetes and their phenomic and genomic characterization uncovers novel biology.</title>
        <authorList>
            <person name="Wiegand S."/>
            <person name="Jogler M."/>
            <person name="Boedeker C."/>
            <person name="Pinto D."/>
            <person name="Vollmers J."/>
            <person name="Rivas-Marin E."/>
            <person name="Kohn T."/>
            <person name="Peeters S.H."/>
            <person name="Heuer A."/>
            <person name="Rast P."/>
            <person name="Oberbeckmann S."/>
            <person name="Bunk B."/>
            <person name="Jeske O."/>
            <person name="Meyerdierks A."/>
            <person name="Storesund J.E."/>
            <person name="Kallscheuer N."/>
            <person name="Luecker S."/>
            <person name="Lage O.M."/>
            <person name="Pohl T."/>
            <person name="Merkel B.J."/>
            <person name="Hornburger P."/>
            <person name="Mueller R.-W."/>
            <person name="Bruemmer F."/>
            <person name="Labrenz M."/>
            <person name="Spormann A.M."/>
            <person name="Op den Camp H."/>
            <person name="Overmann J."/>
            <person name="Amann R."/>
            <person name="Jetten M.S.M."/>
            <person name="Mascher T."/>
            <person name="Medema M.H."/>
            <person name="Devos D.P."/>
            <person name="Kaster A.-K."/>
            <person name="Ovreas L."/>
            <person name="Rohde M."/>
            <person name="Galperin M.Y."/>
            <person name="Jogler C."/>
        </authorList>
    </citation>
    <scope>NUCLEOTIDE SEQUENCE [LARGE SCALE GENOMIC DNA]</scope>
    <source>
        <strain evidence="2 3">Pla175</strain>
    </source>
</reference>
<dbReference type="Proteomes" id="UP000317429">
    <property type="component" value="Chromosome"/>
</dbReference>
<gene>
    <name evidence="2" type="ORF">Pla175_32780</name>
</gene>
<evidence type="ECO:0000313" key="3">
    <source>
        <dbReference type="Proteomes" id="UP000317429"/>
    </source>
</evidence>
<keyword evidence="3" id="KW-1185">Reference proteome</keyword>
<proteinExistence type="predicted"/>
<organism evidence="2 3">
    <name type="scientific">Pirellulimonas nuda</name>
    <dbReference type="NCBI Taxonomy" id="2528009"/>
    <lineage>
        <taxon>Bacteria</taxon>
        <taxon>Pseudomonadati</taxon>
        <taxon>Planctomycetota</taxon>
        <taxon>Planctomycetia</taxon>
        <taxon>Pirellulales</taxon>
        <taxon>Lacipirellulaceae</taxon>
        <taxon>Pirellulimonas</taxon>
    </lineage>
</organism>
<dbReference type="AlphaFoldDB" id="A0A518DEM1"/>
<name>A0A518DEM1_9BACT</name>
<dbReference type="RefSeq" id="WP_145287248.1">
    <property type="nucleotide sequence ID" value="NZ_CP036291.1"/>
</dbReference>
<accession>A0A518DEM1</accession>